<gene>
    <name evidence="1" type="ORF">PC117_g19780</name>
</gene>
<dbReference type="Proteomes" id="UP000736787">
    <property type="component" value="Unassembled WGS sequence"/>
</dbReference>
<accession>A0A8T1BUG2</accession>
<evidence type="ECO:0000313" key="2">
    <source>
        <dbReference type="Proteomes" id="UP000736787"/>
    </source>
</evidence>
<dbReference type="EMBL" id="RCMK01000881">
    <property type="protein sequence ID" value="KAG2909066.1"/>
    <property type="molecule type" value="Genomic_DNA"/>
</dbReference>
<organism evidence="1 2">
    <name type="scientific">Phytophthora cactorum</name>
    <dbReference type="NCBI Taxonomy" id="29920"/>
    <lineage>
        <taxon>Eukaryota</taxon>
        <taxon>Sar</taxon>
        <taxon>Stramenopiles</taxon>
        <taxon>Oomycota</taxon>
        <taxon>Peronosporomycetes</taxon>
        <taxon>Peronosporales</taxon>
        <taxon>Peronosporaceae</taxon>
        <taxon>Phytophthora</taxon>
    </lineage>
</organism>
<reference evidence="1" key="1">
    <citation type="submission" date="2018-10" db="EMBL/GenBank/DDBJ databases">
        <title>Effector identification in a new, highly contiguous assembly of the strawberry crown rot pathogen Phytophthora cactorum.</title>
        <authorList>
            <person name="Armitage A.D."/>
            <person name="Nellist C.F."/>
            <person name="Bates H."/>
            <person name="Vickerstaff R.J."/>
            <person name="Harrison R.J."/>
        </authorList>
    </citation>
    <scope>NUCLEOTIDE SEQUENCE</scope>
    <source>
        <strain evidence="1">4040</strain>
    </source>
</reference>
<feature type="non-terminal residue" evidence="1">
    <location>
        <position position="75"/>
    </location>
</feature>
<dbReference type="AlphaFoldDB" id="A0A8T1BUG2"/>
<sequence>LVERGVDETNSCGREVASSKEQLVRKKVPELFSVVNYVKLVLIVGQMDCKRSNVSYVVSGWLCWLDGTVAKPNFS</sequence>
<proteinExistence type="predicted"/>
<comment type="caution">
    <text evidence="1">The sequence shown here is derived from an EMBL/GenBank/DDBJ whole genome shotgun (WGS) entry which is preliminary data.</text>
</comment>
<name>A0A8T1BUG2_9STRA</name>
<evidence type="ECO:0000313" key="1">
    <source>
        <dbReference type="EMBL" id="KAG2909066.1"/>
    </source>
</evidence>
<protein>
    <submittedName>
        <fullName evidence="1">Uncharacterized protein</fullName>
    </submittedName>
</protein>